<feature type="transmembrane region" description="Helical" evidence="6">
    <location>
        <begin position="394"/>
        <end position="413"/>
    </location>
</feature>
<evidence type="ECO:0000256" key="3">
    <source>
        <dbReference type="ARBA" id="ARBA00022989"/>
    </source>
</evidence>
<comment type="caution">
    <text evidence="8">The sequence shown here is derived from an EMBL/GenBank/DDBJ whole genome shotgun (WGS) entry which is preliminary data.</text>
</comment>
<dbReference type="PANTHER" id="PTHR23514">
    <property type="entry name" value="BYPASS OF STOP CODON PROTEIN 6"/>
    <property type="match status" value="1"/>
</dbReference>
<comment type="subcellular location">
    <subcellularLocation>
        <location evidence="1">Cell membrane</location>
        <topology evidence="1">Multi-pass membrane protein</topology>
    </subcellularLocation>
</comment>
<dbReference type="InterPro" id="IPR051788">
    <property type="entry name" value="MFS_Transporter"/>
</dbReference>
<dbReference type="PROSITE" id="PS50850">
    <property type="entry name" value="MFS"/>
    <property type="match status" value="1"/>
</dbReference>
<feature type="transmembrane region" description="Helical" evidence="6">
    <location>
        <begin position="293"/>
        <end position="318"/>
    </location>
</feature>
<dbReference type="Proteomes" id="UP001156398">
    <property type="component" value="Unassembled WGS sequence"/>
</dbReference>
<protein>
    <submittedName>
        <fullName evidence="8">MFS transporter</fullName>
    </submittedName>
</protein>
<feature type="transmembrane region" description="Helical" evidence="6">
    <location>
        <begin position="353"/>
        <end position="373"/>
    </location>
</feature>
<sequence>MDRTLRAGRAATFAFFALNGFVLGMWVVHIPAVEGRTGISHAVLGWLLLLLGGGAYAGMRVAGPLADRFGARRLVPAGAVLTSAAVVLPGLARGPWTLAGGLLVLGLGNGCLDVSMNAHAVQVERGYDRPVMSAFHAVFSIGGVAASLIGAWALGRGWSAPATLAGVGALGLVATALATRGLLRPAGRGPGAGSAGDGAADGIGGEVAAGGVGVGDAGPAVGTGAGTGAVDGAAVGRPVGDTVGDAAGDVTGAGAVRPAASGRVWALATLALMLMLSEGVANDWSVLDLRDVLHAPAGTAALAFGAFATAMTAGRLVADRVSGRFGPVAVVRYGSWLAAAGLAAVTLTPWVPVALVGWTVFGAGLSGSVPQLFSAAGRVDPAAAGANVSRVAGLGYLGMLAGPAIIGPLTHFLPLQHTFFLPVALCVAAGCTAPVLRARTGTPHPAGREPLPAADRTAG</sequence>
<dbReference type="SUPFAM" id="SSF103473">
    <property type="entry name" value="MFS general substrate transporter"/>
    <property type="match status" value="1"/>
</dbReference>
<feature type="transmembrane region" description="Helical" evidence="6">
    <location>
        <begin position="330"/>
        <end position="347"/>
    </location>
</feature>
<keyword evidence="9" id="KW-1185">Reference proteome</keyword>
<dbReference type="InterPro" id="IPR020846">
    <property type="entry name" value="MFS_dom"/>
</dbReference>
<dbReference type="PANTHER" id="PTHR23514:SF13">
    <property type="entry name" value="INNER MEMBRANE PROTEIN YBJJ"/>
    <property type="match status" value="1"/>
</dbReference>
<reference evidence="8 9" key="1">
    <citation type="submission" date="2023-05" db="EMBL/GenBank/DDBJ databases">
        <title>Streptantibioticus silvisoli sp. nov., acidotolerant actinomycetes 1 from pine litter.</title>
        <authorList>
            <person name="Swiecimska M."/>
            <person name="Golinska P."/>
            <person name="Sangal V."/>
            <person name="Wachnowicz B."/>
            <person name="Goodfellow M."/>
        </authorList>
    </citation>
    <scope>NUCLEOTIDE SEQUENCE [LARGE SCALE GENOMIC DNA]</scope>
    <source>
        <strain evidence="8 9">SL54</strain>
    </source>
</reference>
<evidence type="ECO:0000259" key="7">
    <source>
        <dbReference type="PROSITE" id="PS50850"/>
    </source>
</evidence>
<feature type="region of interest" description="Disordered" evidence="5">
    <location>
        <begin position="440"/>
        <end position="459"/>
    </location>
</feature>
<feature type="transmembrane region" description="Helical" evidence="6">
    <location>
        <begin position="12"/>
        <end position="33"/>
    </location>
</feature>
<dbReference type="InterPro" id="IPR036259">
    <property type="entry name" value="MFS_trans_sf"/>
</dbReference>
<keyword evidence="3 6" id="KW-1133">Transmembrane helix</keyword>
<feature type="transmembrane region" description="Helical" evidence="6">
    <location>
        <begin position="133"/>
        <end position="154"/>
    </location>
</feature>
<proteinExistence type="predicted"/>
<accession>A0ABT6VUR2</accession>
<evidence type="ECO:0000256" key="5">
    <source>
        <dbReference type="SAM" id="MobiDB-lite"/>
    </source>
</evidence>
<feature type="transmembrane region" description="Helical" evidence="6">
    <location>
        <begin position="264"/>
        <end position="281"/>
    </location>
</feature>
<dbReference type="Gene3D" id="1.20.1250.20">
    <property type="entry name" value="MFS general substrate transporter like domains"/>
    <property type="match status" value="2"/>
</dbReference>
<keyword evidence="2 6" id="KW-0812">Transmembrane</keyword>
<evidence type="ECO:0000256" key="1">
    <source>
        <dbReference type="ARBA" id="ARBA00004651"/>
    </source>
</evidence>
<feature type="transmembrane region" description="Helical" evidence="6">
    <location>
        <begin position="419"/>
        <end position="438"/>
    </location>
</feature>
<dbReference type="CDD" id="cd17393">
    <property type="entry name" value="MFS_MosC_like"/>
    <property type="match status" value="1"/>
</dbReference>
<keyword evidence="4 6" id="KW-0472">Membrane</keyword>
<name>A0ABT6VUR2_9ACTN</name>
<evidence type="ECO:0000256" key="2">
    <source>
        <dbReference type="ARBA" id="ARBA00022692"/>
    </source>
</evidence>
<feature type="transmembrane region" description="Helical" evidence="6">
    <location>
        <begin position="160"/>
        <end position="178"/>
    </location>
</feature>
<evidence type="ECO:0000313" key="9">
    <source>
        <dbReference type="Proteomes" id="UP001156398"/>
    </source>
</evidence>
<gene>
    <name evidence="8" type="ORF">POF43_005605</name>
</gene>
<dbReference type="EMBL" id="JAAGKO020000005">
    <property type="protein sequence ID" value="MDI5962197.1"/>
    <property type="molecule type" value="Genomic_DNA"/>
</dbReference>
<dbReference type="InterPro" id="IPR011701">
    <property type="entry name" value="MFS"/>
</dbReference>
<dbReference type="Pfam" id="PF07690">
    <property type="entry name" value="MFS_1"/>
    <property type="match status" value="1"/>
</dbReference>
<feature type="transmembrane region" description="Helical" evidence="6">
    <location>
        <begin position="98"/>
        <end position="121"/>
    </location>
</feature>
<evidence type="ECO:0000313" key="8">
    <source>
        <dbReference type="EMBL" id="MDI5962197.1"/>
    </source>
</evidence>
<evidence type="ECO:0000256" key="6">
    <source>
        <dbReference type="SAM" id="Phobius"/>
    </source>
</evidence>
<evidence type="ECO:0000256" key="4">
    <source>
        <dbReference type="ARBA" id="ARBA00023136"/>
    </source>
</evidence>
<dbReference type="RefSeq" id="WP_271325771.1">
    <property type="nucleotide sequence ID" value="NZ_JAAGKO020000005.1"/>
</dbReference>
<organism evidence="8 9">
    <name type="scientific">Streptantibioticus silvisoli</name>
    <dbReference type="NCBI Taxonomy" id="2705255"/>
    <lineage>
        <taxon>Bacteria</taxon>
        <taxon>Bacillati</taxon>
        <taxon>Actinomycetota</taxon>
        <taxon>Actinomycetes</taxon>
        <taxon>Kitasatosporales</taxon>
        <taxon>Streptomycetaceae</taxon>
        <taxon>Streptantibioticus</taxon>
    </lineage>
</organism>
<feature type="transmembrane region" description="Helical" evidence="6">
    <location>
        <begin position="74"/>
        <end position="92"/>
    </location>
</feature>
<feature type="domain" description="Major facilitator superfamily (MFS) profile" evidence="7">
    <location>
        <begin position="1"/>
        <end position="441"/>
    </location>
</feature>
<feature type="transmembrane region" description="Helical" evidence="6">
    <location>
        <begin position="39"/>
        <end position="62"/>
    </location>
</feature>